<keyword evidence="3" id="KW-1185">Reference proteome</keyword>
<dbReference type="PANTHER" id="PTHR33169:SF14">
    <property type="entry name" value="TRANSCRIPTIONAL REGULATOR RV3488"/>
    <property type="match status" value="1"/>
</dbReference>
<proteinExistence type="predicted"/>
<dbReference type="CDD" id="cd00090">
    <property type="entry name" value="HTH_ARSR"/>
    <property type="match status" value="1"/>
</dbReference>
<dbReference type="InterPro" id="IPR011991">
    <property type="entry name" value="ArsR-like_HTH"/>
</dbReference>
<dbReference type="PANTHER" id="PTHR33169">
    <property type="entry name" value="PADR-FAMILY TRANSCRIPTIONAL REGULATOR"/>
    <property type="match status" value="1"/>
</dbReference>
<accession>A0ABV5CWL6</accession>
<dbReference type="InterPro" id="IPR005149">
    <property type="entry name" value="Tscrpt_reg_PadR_N"/>
</dbReference>
<evidence type="ECO:0000313" key="2">
    <source>
        <dbReference type="EMBL" id="MFB6396191.1"/>
    </source>
</evidence>
<dbReference type="InterPro" id="IPR036388">
    <property type="entry name" value="WH-like_DNA-bd_sf"/>
</dbReference>
<dbReference type="Pfam" id="PF03551">
    <property type="entry name" value="PadR"/>
    <property type="match status" value="1"/>
</dbReference>
<evidence type="ECO:0000259" key="1">
    <source>
        <dbReference type="Pfam" id="PF03551"/>
    </source>
</evidence>
<dbReference type="InterPro" id="IPR052509">
    <property type="entry name" value="Metal_resp_DNA-bind_regulator"/>
</dbReference>
<evidence type="ECO:0000313" key="3">
    <source>
        <dbReference type="Proteomes" id="UP001582793"/>
    </source>
</evidence>
<comment type="caution">
    <text evidence="2">The sequence shown here is derived from an EMBL/GenBank/DDBJ whole genome shotgun (WGS) entry which is preliminary data.</text>
</comment>
<dbReference type="RefSeq" id="WP_375735722.1">
    <property type="nucleotide sequence ID" value="NZ_JBCGDC010000082.1"/>
</dbReference>
<protein>
    <submittedName>
        <fullName evidence="2">PadR family transcriptional regulator</fullName>
    </submittedName>
</protein>
<feature type="domain" description="Transcription regulator PadR N-terminal" evidence="1">
    <location>
        <begin position="20"/>
        <end position="77"/>
    </location>
</feature>
<sequence length="108" mass="12036">MQITLTVLKVLTALLEDPLAERYGLDLMKETGLPSGTLYPILARLESAGWLKAEKEMPPPIGRPRRRYYRLTAEGTIQARLARAEALRELGEKKPSTAIPLRPQGQLA</sequence>
<gene>
    <name evidence="2" type="ORF">AAFH96_24220</name>
</gene>
<reference evidence="2 3" key="1">
    <citation type="submission" date="2024-04" db="EMBL/GenBank/DDBJ databases">
        <title>Polymorphospora sp. isolated from Baiyangdian Lake in Xiong'an New Area.</title>
        <authorList>
            <person name="Zhang X."/>
            <person name="Liu J."/>
        </authorList>
    </citation>
    <scope>NUCLEOTIDE SEQUENCE [LARGE SCALE GENOMIC DNA]</scope>
    <source>
        <strain evidence="2 3">2-325</strain>
    </source>
</reference>
<name>A0ABV5CWL6_9ACTN</name>
<dbReference type="Gene3D" id="1.10.10.10">
    <property type="entry name" value="Winged helix-like DNA-binding domain superfamily/Winged helix DNA-binding domain"/>
    <property type="match status" value="1"/>
</dbReference>
<dbReference type="InterPro" id="IPR036390">
    <property type="entry name" value="WH_DNA-bd_sf"/>
</dbReference>
<organism evidence="2 3">
    <name type="scientific">Polymorphospora lycopeni</name>
    <dbReference type="NCBI Taxonomy" id="3140240"/>
    <lineage>
        <taxon>Bacteria</taxon>
        <taxon>Bacillati</taxon>
        <taxon>Actinomycetota</taxon>
        <taxon>Actinomycetes</taxon>
        <taxon>Micromonosporales</taxon>
        <taxon>Micromonosporaceae</taxon>
        <taxon>Polymorphospora</taxon>
    </lineage>
</organism>
<dbReference type="Proteomes" id="UP001582793">
    <property type="component" value="Unassembled WGS sequence"/>
</dbReference>
<dbReference type="SUPFAM" id="SSF46785">
    <property type="entry name" value="Winged helix' DNA-binding domain"/>
    <property type="match status" value="1"/>
</dbReference>
<dbReference type="EMBL" id="JBCGDC010000082">
    <property type="protein sequence ID" value="MFB6396191.1"/>
    <property type="molecule type" value="Genomic_DNA"/>
</dbReference>